<feature type="binding site" evidence="1">
    <location>
        <position position="145"/>
    </location>
    <ligand>
        <name>Zn(2+)</name>
        <dbReference type="ChEBI" id="CHEBI:29105"/>
        <note>catalytic</note>
    </ligand>
</feature>
<dbReference type="Pfam" id="PF00629">
    <property type="entry name" value="MAM"/>
    <property type="match status" value="1"/>
</dbReference>
<feature type="binding site" evidence="1">
    <location>
        <position position="149"/>
    </location>
    <ligand>
        <name>Zn(2+)</name>
        <dbReference type="ChEBI" id="CHEBI:29105"/>
        <note>catalytic</note>
    </ligand>
</feature>
<dbReference type="EMBL" id="RQTK01000424">
    <property type="protein sequence ID" value="RUS79862.1"/>
    <property type="molecule type" value="Genomic_DNA"/>
</dbReference>
<proteinExistence type="predicted"/>
<dbReference type="PRINTS" id="PR00480">
    <property type="entry name" value="ASTACIN"/>
</dbReference>
<reference evidence="5 6" key="1">
    <citation type="submission" date="2019-01" db="EMBL/GenBank/DDBJ databases">
        <title>A draft genome assembly of the solar-powered sea slug Elysia chlorotica.</title>
        <authorList>
            <person name="Cai H."/>
            <person name="Li Q."/>
            <person name="Fang X."/>
            <person name="Li J."/>
            <person name="Curtis N.E."/>
            <person name="Altenburger A."/>
            <person name="Shibata T."/>
            <person name="Feng M."/>
            <person name="Maeda T."/>
            <person name="Schwartz J.A."/>
            <person name="Shigenobu S."/>
            <person name="Lundholm N."/>
            <person name="Nishiyama T."/>
            <person name="Yang H."/>
            <person name="Hasebe M."/>
            <person name="Li S."/>
            <person name="Pierce S.K."/>
            <person name="Wang J."/>
        </authorList>
    </citation>
    <scope>NUCLEOTIDE SEQUENCE [LARGE SCALE GENOMIC DNA]</scope>
    <source>
        <strain evidence="5">EC2010</strain>
        <tissue evidence="5">Whole organism of an adult</tissue>
    </source>
</reference>
<dbReference type="GO" id="GO:0016020">
    <property type="term" value="C:membrane"/>
    <property type="evidence" value="ECO:0007669"/>
    <property type="project" value="InterPro"/>
</dbReference>
<dbReference type="AlphaFoldDB" id="A0A3S1BAZ4"/>
<organism evidence="5 6">
    <name type="scientific">Elysia chlorotica</name>
    <name type="common">Eastern emerald elysia</name>
    <name type="synonym">Sea slug</name>
    <dbReference type="NCBI Taxonomy" id="188477"/>
    <lineage>
        <taxon>Eukaryota</taxon>
        <taxon>Metazoa</taxon>
        <taxon>Spiralia</taxon>
        <taxon>Lophotrochozoa</taxon>
        <taxon>Mollusca</taxon>
        <taxon>Gastropoda</taxon>
        <taxon>Heterobranchia</taxon>
        <taxon>Euthyneura</taxon>
        <taxon>Panpulmonata</taxon>
        <taxon>Sacoglossa</taxon>
        <taxon>Placobranchoidea</taxon>
        <taxon>Plakobranchidae</taxon>
        <taxon>Elysia</taxon>
    </lineage>
</organism>
<feature type="binding site" evidence="1">
    <location>
        <position position="155"/>
    </location>
    <ligand>
        <name>Zn(2+)</name>
        <dbReference type="ChEBI" id="CHEBI:29105"/>
        <note>catalytic</note>
    </ligand>
</feature>
<dbReference type="GO" id="GO:0006508">
    <property type="term" value="P:proteolysis"/>
    <property type="evidence" value="ECO:0007669"/>
    <property type="project" value="UniProtKB-KW"/>
</dbReference>
<evidence type="ECO:0000313" key="5">
    <source>
        <dbReference type="EMBL" id="RUS79862.1"/>
    </source>
</evidence>
<dbReference type="GO" id="GO:0008270">
    <property type="term" value="F:zinc ion binding"/>
    <property type="evidence" value="ECO:0007669"/>
    <property type="project" value="UniProtKB-UniRule"/>
</dbReference>
<evidence type="ECO:0000313" key="6">
    <source>
        <dbReference type="Proteomes" id="UP000271974"/>
    </source>
</evidence>
<dbReference type="InterPro" id="IPR000998">
    <property type="entry name" value="MAM_dom"/>
</dbReference>
<keyword evidence="1 2" id="KW-0479">Metal-binding</keyword>
<dbReference type="CDD" id="cd06263">
    <property type="entry name" value="MAM"/>
    <property type="match status" value="1"/>
</dbReference>
<dbReference type="InterPro" id="IPR034035">
    <property type="entry name" value="Astacin-like_dom"/>
</dbReference>
<dbReference type="Pfam" id="PF01400">
    <property type="entry name" value="Astacin"/>
    <property type="match status" value="1"/>
</dbReference>
<dbReference type="PANTHER" id="PTHR10127">
    <property type="entry name" value="DISCOIDIN, CUB, EGF, LAMININ , AND ZINC METALLOPROTEASE DOMAIN CONTAINING"/>
    <property type="match status" value="1"/>
</dbReference>
<comment type="caution">
    <text evidence="1">Lacks conserved residue(s) required for the propagation of feature annotation.</text>
</comment>
<dbReference type="InterPro" id="IPR024079">
    <property type="entry name" value="MetalloPept_cat_dom_sf"/>
</dbReference>
<sequence>MILKSHIHSNNFLFVVTVVVCASRSAAAPAALDDGSLVEDINYRTDRNAVADNIFKWPNGIVPYVINNNFDVAVKKKIVSAMQSIENSVNSAQSPCVHFVPRNGHYNYLDIYQGSRCHSSVGMENRGRQEVSIGSGCEFKGIIMHELLHALGFYHEHSRYDRDENVKINFENVASGGNLNFELKTPNEMSLQNTPYDFNSIMSYDAYTMAADGSRPVMVPLPGKADQVFQMGQRLWLSDLDVHRIQSLYGCQKDTTHVDRPEQDNNVLACNFQSDLCGMTAGSADFNWVRTTGSSPAGPGAGHSTGTDTYLVALSYGNNGKTASIVTPMSSAGGPCIDFFLFLRDSSSSLDILASGPDFMATKIPFTPSSWAYGQWTRYQRKINLPPGFPYQITFRADIGSADVALDDIRMYTGACN</sequence>
<name>A0A3S1BAZ4_ELYCH</name>
<gene>
    <name evidence="5" type="ORF">EGW08_012388</name>
</gene>
<dbReference type="InterPro" id="IPR001506">
    <property type="entry name" value="Peptidase_M12A"/>
</dbReference>
<dbReference type="EC" id="3.4.24.-" evidence="2"/>
<dbReference type="SMART" id="SM00137">
    <property type="entry name" value="MAM"/>
    <property type="match status" value="1"/>
</dbReference>
<evidence type="ECO:0000259" key="3">
    <source>
        <dbReference type="PROSITE" id="PS50060"/>
    </source>
</evidence>
<feature type="domain" description="Peptidase M12A" evidence="4">
    <location>
        <begin position="48"/>
        <end position="252"/>
    </location>
</feature>
<keyword evidence="1 2" id="KW-0862">Zinc</keyword>
<comment type="cofactor">
    <cofactor evidence="1 2">
        <name>Zn(2+)</name>
        <dbReference type="ChEBI" id="CHEBI:29105"/>
    </cofactor>
    <text evidence="1 2">Binds 1 zinc ion per subunit.</text>
</comment>
<dbReference type="PANTHER" id="PTHR10127:SF883">
    <property type="entry name" value="ZINC METALLOPROTEINASE NAS-8"/>
    <property type="match status" value="1"/>
</dbReference>
<dbReference type="SUPFAM" id="SSF49899">
    <property type="entry name" value="Concanavalin A-like lectins/glucanases"/>
    <property type="match status" value="1"/>
</dbReference>
<dbReference type="Gene3D" id="3.40.390.10">
    <property type="entry name" value="Collagenase (Catalytic Domain)"/>
    <property type="match status" value="1"/>
</dbReference>
<evidence type="ECO:0000256" key="1">
    <source>
        <dbReference type="PROSITE-ProRule" id="PRU01211"/>
    </source>
</evidence>
<feature type="signal peptide" evidence="2">
    <location>
        <begin position="1"/>
        <end position="27"/>
    </location>
</feature>
<dbReference type="SMART" id="SM00235">
    <property type="entry name" value="ZnMc"/>
    <property type="match status" value="1"/>
</dbReference>
<comment type="caution">
    <text evidence="5">The sequence shown here is derived from an EMBL/GenBank/DDBJ whole genome shotgun (WGS) entry which is preliminary data.</text>
</comment>
<dbReference type="InterPro" id="IPR006026">
    <property type="entry name" value="Peptidase_Metallo"/>
</dbReference>
<dbReference type="PROSITE" id="PS50060">
    <property type="entry name" value="MAM_2"/>
    <property type="match status" value="1"/>
</dbReference>
<dbReference type="Proteomes" id="UP000271974">
    <property type="component" value="Unassembled WGS sequence"/>
</dbReference>
<dbReference type="GO" id="GO:0004222">
    <property type="term" value="F:metalloendopeptidase activity"/>
    <property type="evidence" value="ECO:0007669"/>
    <property type="project" value="UniProtKB-UniRule"/>
</dbReference>
<keyword evidence="1 2" id="KW-0645">Protease</keyword>
<keyword evidence="1 2" id="KW-0482">Metalloprotease</keyword>
<evidence type="ECO:0000259" key="4">
    <source>
        <dbReference type="PROSITE" id="PS51864"/>
    </source>
</evidence>
<dbReference type="SUPFAM" id="SSF55486">
    <property type="entry name" value="Metalloproteases ('zincins'), catalytic domain"/>
    <property type="match status" value="1"/>
</dbReference>
<dbReference type="InterPro" id="IPR013320">
    <property type="entry name" value="ConA-like_dom_sf"/>
</dbReference>
<dbReference type="CDD" id="cd04280">
    <property type="entry name" value="ZnMc_astacin_like"/>
    <property type="match status" value="1"/>
</dbReference>
<keyword evidence="1 2" id="KW-0378">Hydrolase</keyword>
<evidence type="ECO:0000256" key="2">
    <source>
        <dbReference type="RuleBase" id="RU361183"/>
    </source>
</evidence>
<feature type="active site" evidence="1">
    <location>
        <position position="146"/>
    </location>
</feature>
<dbReference type="OrthoDB" id="291007at2759"/>
<accession>A0A3S1BAZ4</accession>
<keyword evidence="2" id="KW-0732">Signal</keyword>
<dbReference type="PROSITE" id="PS51864">
    <property type="entry name" value="ASTACIN"/>
    <property type="match status" value="1"/>
</dbReference>
<dbReference type="STRING" id="188477.A0A3S1BAZ4"/>
<feature type="chain" id="PRO_5018379265" description="Metalloendopeptidase" evidence="2">
    <location>
        <begin position="28"/>
        <end position="417"/>
    </location>
</feature>
<dbReference type="Gene3D" id="2.60.120.200">
    <property type="match status" value="1"/>
</dbReference>
<keyword evidence="6" id="KW-1185">Reference proteome</keyword>
<protein>
    <recommendedName>
        <fullName evidence="2">Metalloendopeptidase</fullName>
        <ecNumber evidence="2">3.4.24.-</ecNumber>
    </recommendedName>
</protein>
<feature type="domain" description="MAM" evidence="3">
    <location>
        <begin position="268"/>
        <end position="417"/>
    </location>
</feature>